<protein>
    <recommendedName>
        <fullName evidence="3">Phosphoadenosine phosphosulfate reductase family protein</fullName>
    </recommendedName>
</protein>
<dbReference type="Gene3D" id="3.40.50.620">
    <property type="entry name" value="HUPs"/>
    <property type="match status" value="1"/>
</dbReference>
<sequence>MNYTNKKVMIGLSAGINSAAVLVWLDTLPRQNRPQCLHLYHAHFIEHSADSLPFVLALVQWAKERFTNVIYKQTDHSIIEFFRRSKMIPHPANSPCSRLLKIVPMLEYMAFHQLDIDLIGYISEEKGRATKMRSKYSQDSKRKAFPIIDRTNEWCFTIVKEKFGWYPAIYDLRWNDQAFVHWMEGNIDRLPEDAQRRVRKKLHTDKRVFKHNNCLPCKNMNLEDMLILEYAYPDRLNTALDLSKQLQKYWGRDATAYYQVFAGHHCSM</sequence>
<dbReference type="SUPFAM" id="SSF52402">
    <property type="entry name" value="Adenine nucleotide alpha hydrolases-like"/>
    <property type="match status" value="1"/>
</dbReference>
<dbReference type="OrthoDB" id="9974346at2"/>
<dbReference type="STRING" id="29529.SAMN04488122_0912"/>
<evidence type="ECO:0008006" key="3">
    <source>
        <dbReference type="Google" id="ProtNLM"/>
    </source>
</evidence>
<dbReference type="RefSeq" id="WP_089891148.1">
    <property type="nucleotide sequence ID" value="NZ_FOJG01000001.1"/>
</dbReference>
<reference evidence="2" key="1">
    <citation type="submission" date="2016-10" db="EMBL/GenBank/DDBJ databases">
        <authorList>
            <person name="Varghese N."/>
            <person name="Submissions S."/>
        </authorList>
    </citation>
    <scope>NUCLEOTIDE SEQUENCE [LARGE SCALE GENOMIC DNA]</scope>
    <source>
        <strain evidence="2">DSM 3695</strain>
    </source>
</reference>
<organism evidence="1 2">
    <name type="scientific">Chitinophaga arvensicola</name>
    <dbReference type="NCBI Taxonomy" id="29529"/>
    <lineage>
        <taxon>Bacteria</taxon>
        <taxon>Pseudomonadati</taxon>
        <taxon>Bacteroidota</taxon>
        <taxon>Chitinophagia</taxon>
        <taxon>Chitinophagales</taxon>
        <taxon>Chitinophagaceae</taxon>
        <taxon>Chitinophaga</taxon>
    </lineage>
</organism>
<accession>A0A1I0PQK6</accession>
<gene>
    <name evidence="1" type="ORF">SAMN04488122_0912</name>
</gene>
<evidence type="ECO:0000313" key="2">
    <source>
        <dbReference type="Proteomes" id="UP000199310"/>
    </source>
</evidence>
<evidence type="ECO:0000313" key="1">
    <source>
        <dbReference type="EMBL" id="SEW16571.1"/>
    </source>
</evidence>
<dbReference type="Proteomes" id="UP000199310">
    <property type="component" value="Unassembled WGS sequence"/>
</dbReference>
<dbReference type="InterPro" id="IPR014729">
    <property type="entry name" value="Rossmann-like_a/b/a_fold"/>
</dbReference>
<name>A0A1I0PQK6_9BACT</name>
<keyword evidence="2" id="KW-1185">Reference proteome</keyword>
<dbReference type="EMBL" id="FOJG01000001">
    <property type="protein sequence ID" value="SEW16571.1"/>
    <property type="molecule type" value="Genomic_DNA"/>
</dbReference>
<dbReference type="AlphaFoldDB" id="A0A1I0PQK6"/>
<proteinExistence type="predicted"/>